<dbReference type="GO" id="GO:0005737">
    <property type="term" value="C:cytoplasm"/>
    <property type="evidence" value="ECO:0007669"/>
    <property type="project" value="TreeGrafter"/>
</dbReference>
<evidence type="ECO:0000313" key="3">
    <source>
        <dbReference type="EMBL" id="TQD90910.1"/>
    </source>
</evidence>
<dbReference type="AlphaFoldDB" id="A0A540LWM8"/>
<evidence type="ECO:0000313" key="4">
    <source>
        <dbReference type="Proteomes" id="UP000315295"/>
    </source>
</evidence>
<name>A0A540LWM8_MALBA</name>
<dbReference type="STRING" id="106549.A0A540LWM8"/>
<comment type="similarity">
    <text evidence="2">Belongs to the POMP/UMP1 family.</text>
</comment>
<comment type="caution">
    <text evidence="3">The sequence shown here is derived from an EMBL/GenBank/DDBJ whole genome shotgun (WGS) entry which is preliminary data.</text>
</comment>
<evidence type="ECO:0000256" key="2">
    <source>
        <dbReference type="ARBA" id="ARBA00043974"/>
    </source>
</evidence>
<sequence>MKKQHQIGGIQNDAFRFGLQGGKSNPLESALESAKLTQEQINRKNLRVHLWKCISTEDGFPSRFYRPTEPIPSSMLGLEVMNGRLDDFGFEDYLNDPHGNLKPSGL</sequence>
<dbReference type="InterPro" id="IPR008012">
    <property type="entry name" value="Ump1"/>
</dbReference>
<dbReference type="Proteomes" id="UP000315295">
    <property type="component" value="Unassembled WGS sequence"/>
</dbReference>
<organism evidence="3 4">
    <name type="scientific">Malus baccata</name>
    <name type="common">Siberian crab apple</name>
    <name type="synonym">Pyrus baccata</name>
    <dbReference type="NCBI Taxonomy" id="106549"/>
    <lineage>
        <taxon>Eukaryota</taxon>
        <taxon>Viridiplantae</taxon>
        <taxon>Streptophyta</taxon>
        <taxon>Embryophyta</taxon>
        <taxon>Tracheophyta</taxon>
        <taxon>Spermatophyta</taxon>
        <taxon>Magnoliopsida</taxon>
        <taxon>eudicotyledons</taxon>
        <taxon>Gunneridae</taxon>
        <taxon>Pentapetalae</taxon>
        <taxon>rosids</taxon>
        <taxon>fabids</taxon>
        <taxon>Rosales</taxon>
        <taxon>Rosaceae</taxon>
        <taxon>Amygdaloideae</taxon>
        <taxon>Maleae</taxon>
        <taxon>Malus</taxon>
    </lineage>
</organism>
<gene>
    <name evidence="3" type="ORF">C1H46_023513</name>
</gene>
<accession>A0A540LWM8</accession>
<dbReference type="GO" id="GO:0043248">
    <property type="term" value="P:proteasome assembly"/>
    <property type="evidence" value="ECO:0007669"/>
    <property type="project" value="InterPro"/>
</dbReference>
<evidence type="ECO:0000256" key="1">
    <source>
        <dbReference type="ARBA" id="ARBA00023186"/>
    </source>
</evidence>
<keyword evidence="4" id="KW-1185">Reference proteome</keyword>
<proteinExistence type="inferred from homology"/>
<dbReference type="EMBL" id="VIEB01000438">
    <property type="protein sequence ID" value="TQD90910.1"/>
    <property type="molecule type" value="Genomic_DNA"/>
</dbReference>
<dbReference type="PANTHER" id="PTHR12828:SF3">
    <property type="entry name" value="PROTEASOME MATURATION PROTEIN"/>
    <property type="match status" value="1"/>
</dbReference>
<dbReference type="GO" id="GO:0005634">
    <property type="term" value="C:nucleus"/>
    <property type="evidence" value="ECO:0007669"/>
    <property type="project" value="TreeGrafter"/>
</dbReference>
<dbReference type="PANTHER" id="PTHR12828">
    <property type="entry name" value="PROTEASOME MATURATION PROTEIN UMP1"/>
    <property type="match status" value="1"/>
</dbReference>
<protein>
    <submittedName>
        <fullName evidence="3">Uncharacterized protein</fullName>
    </submittedName>
</protein>
<reference evidence="3 4" key="1">
    <citation type="journal article" date="2019" name="G3 (Bethesda)">
        <title>Sequencing of a Wild Apple (Malus baccata) Genome Unravels the Differences Between Cultivated and Wild Apple Species Regarding Disease Resistance and Cold Tolerance.</title>
        <authorList>
            <person name="Chen X."/>
        </authorList>
    </citation>
    <scope>NUCLEOTIDE SEQUENCE [LARGE SCALE GENOMIC DNA]</scope>
    <source>
        <strain evidence="4">cv. Shandingzi</strain>
        <tissue evidence="3">Leaves</tissue>
    </source>
</reference>
<keyword evidence="1" id="KW-0143">Chaperone</keyword>